<evidence type="ECO:0000256" key="13">
    <source>
        <dbReference type="SAM" id="MobiDB-lite"/>
    </source>
</evidence>
<keyword evidence="7" id="KW-0238">DNA-binding</keyword>
<comment type="caution">
    <text evidence="15">The sequence shown here is derived from an EMBL/GenBank/DDBJ whole genome shotgun (WGS) entry which is preliminary data.</text>
</comment>
<comment type="subcellular location">
    <subcellularLocation>
        <location evidence="1">Nucleus</location>
    </subcellularLocation>
</comment>
<gene>
    <name evidence="15" type="ORF">Cgig2_030344</name>
</gene>
<keyword evidence="16" id="KW-1185">Reference proteome</keyword>
<accession>A0A9Q1KKL2</accession>
<dbReference type="GO" id="GO:0030154">
    <property type="term" value="P:cell differentiation"/>
    <property type="evidence" value="ECO:0007669"/>
    <property type="project" value="TreeGrafter"/>
</dbReference>
<dbReference type="Pfam" id="PF00320">
    <property type="entry name" value="GATA"/>
    <property type="match status" value="3"/>
</dbReference>
<evidence type="ECO:0000256" key="10">
    <source>
        <dbReference type="ARBA" id="ARBA00023242"/>
    </source>
</evidence>
<evidence type="ECO:0000313" key="15">
    <source>
        <dbReference type="EMBL" id="KAJ8444670.1"/>
    </source>
</evidence>
<dbReference type="CDD" id="cd00202">
    <property type="entry name" value="ZnF_GATA"/>
    <property type="match status" value="3"/>
</dbReference>
<evidence type="ECO:0000313" key="16">
    <source>
        <dbReference type="Proteomes" id="UP001153076"/>
    </source>
</evidence>
<feature type="region of interest" description="Disordered" evidence="13">
    <location>
        <begin position="176"/>
        <end position="268"/>
    </location>
</feature>
<dbReference type="InterPro" id="IPR000679">
    <property type="entry name" value="Znf_GATA"/>
</dbReference>
<comment type="similarity">
    <text evidence="2">Belongs to the type IV zinc-finger family. Class A subfamily.</text>
</comment>
<feature type="region of interest" description="Disordered" evidence="13">
    <location>
        <begin position="1"/>
        <end position="21"/>
    </location>
</feature>
<feature type="domain" description="GATA-type" evidence="14">
    <location>
        <begin position="410"/>
        <end position="446"/>
    </location>
</feature>
<dbReference type="GO" id="GO:0006355">
    <property type="term" value="P:regulation of DNA-templated transcription"/>
    <property type="evidence" value="ECO:0007669"/>
    <property type="project" value="InterPro"/>
</dbReference>
<keyword evidence="3" id="KW-0479">Metal-binding</keyword>
<feature type="compositionally biased region" description="Polar residues" evidence="13">
    <location>
        <begin position="477"/>
        <end position="494"/>
    </location>
</feature>
<evidence type="ECO:0000256" key="1">
    <source>
        <dbReference type="ARBA" id="ARBA00004123"/>
    </source>
</evidence>
<dbReference type="Gene3D" id="3.30.50.10">
    <property type="entry name" value="Erythroid Transcription Factor GATA-1, subunit A"/>
    <property type="match status" value="3"/>
</dbReference>
<dbReference type="SUPFAM" id="SSF57716">
    <property type="entry name" value="Glucocorticoid receptor-like (DNA-binding domain)"/>
    <property type="match status" value="3"/>
</dbReference>
<feature type="domain" description="GATA-type" evidence="14">
    <location>
        <begin position="337"/>
        <end position="370"/>
    </location>
</feature>
<protein>
    <recommendedName>
        <fullName evidence="14">GATA-type domain-containing protein</fullName>
    </recommendedName>
</protein>
<dbReference type="SMART" id="SM00401">
    <property type="entry name" value="ZnF_GATA"/>
    <property type="match status" value="3"/>
</dbReference>
<feature type="domain" description="GATA-type" evidence="14">
    <location>
        <begin position="267"/>
        <end position="303"/>
    </location>
</feature>
<dbReference type="Proteomes" id="UP001153076">
    <property type="component" value="Unassembled WGS sequence"/>
</dbReference>
<organism evidence="15 16">
    <name type="scientific">Carnegiea gigantea</name>
    <dbReference type="NCBI Taxonomy" id="171969"/>
    <lineage>
        <taxon>Eukaryota</taxon>
        <taxon>Viridiplantae</taxon>
        <taxon>Streptophyta</taxon>
        <taxon>Embryophyta</taxon>
        <taxon>Tracheophyta</taxon>
        <taxon>Spermatophyta</taxon>
        <taxon>Magnoliopsida</taxon>
        <taxon>eudicotyledons</taxon>
        <taxon>Gunneridae</taxon>
        <taxon>Pentapetalae</taxon>
        <taxon>Caryophyllales</taxon>
        <taxon>Cactineae</taxon>
        <taxon>Cactaceae</taxon>
        <taxon>Cactoideae</taxon>
        <taxon>Echinocereeae</taxon>
        <taxon>Carnegiea</taxon>
    </lineage>
</organism>
<evidence type="ECO:0000256" key="8">
    <source>
        <dbReference type="ARBA" id="ARBA00023159"/>
    </source>
</evidence>
<keyword evidence="8" id="KW-0010">Activator</keyword>
<evidence type="ECO:0000259" key="14">
    <source>
        <dbReference type="PROSITE" id="PS50114"/>
    </source>
</evidence>
<evidence type="ECO:0000256" key="3">
    <source>
        <dbReference type="ARBA" id="ARBA00022723"/>
    </source>
</evidence>
<dbReference type="InterPro" id="IPR051140">
    <property type="entry name" value="GATA_TF"/>
</dbReference>
<evidence type="ECO:0000256" key="5">
    <source>
        <dbReference type="ARBA" id="ARBA00022833"/>
    </source>
</evidence>
<keyword evidence="6" id="KW-0805">Transcription regulation</keyword>
<dbReference type="InterPro" id="IPR013088">
    <property type="entry name" value="Znf_NHR/GATA"/>
</dbReference>
<keyword evidence="5" id="KW-0862">Zinc</keyword>
<dbReference type="GO" id="GO:0043565">
    <property type="term" value="F:sequence-specific DNA binding"/>
    <property type="evidence" value="ECO:0007669"/>
    <property type="project" value="InterPro"/>
</dbReference>
<keyword evidence="9" id="KW-0804">Transcription</keyword>
<dbReference type="GO" id="GO:0008270">
    <property type="term" value="F:zinc ion binding"/>
    <property type="evidence" value="ECO:0007669"/>
    <property type="project" value="UniProtKB-KW"/>
</dbReference>
<evidence type="ECO:0000256" key="9">
    <source>
        <dbReference type="ARBA" id="ARBA00023163"/>
    </source>
</evidence>
<keyword evidence="10" id="KW-0539">Nucleus</keyword>
<evidence type="ECO:0000256" key="7">
    <source>
        <dbReference type="ARBA" id="ARBA00023125"/>
    </source>
</evidence>
<sequence length="494" mass="54795">MDVTISGNNGDDSTGALSNGNQIEDQQMPISPFSTGQAGLCSDILNQYGQLIGEYSRLDDELWFCKPDDIDDDAMPRTDERLESNLISSYEYIVQQERLSKPIENPVSDGGTPCVKETSSSLKDFSLDQSQTLSPVSVLHRRSYSTVRKKAAKRLRGENGRFLKCNSHESLQSMGPRFAAAEQSQSIQPESCMESSLFDETTKPGPAKQPRTKKVSDLLQSSGGGDSQVNQTGTPASCLGQRLDQSGSWEGEQDPNPKSSTNRKQPRTAVKKCMHCESTKTPQWREGPTGHGTLCNACGVQYRHGRLFPEYRPLKSPTFNPDLHSNIKPDAKRKQPKMAIKKCMHCESTKTSKWREGPMGEGTLCNACGVQDTHERLSSDYHPLNSPTVNSCLDSSPKPLPKKQPKKAVKKAVQKCMHCESTKTPQWREGPMGQGTLCNACGVQYRYGRLFPEYRPLKSPTYNPSLHSHLPKKVQQMRMNKNTTESAVSADSKQ</sequence>
<dbReference type="PANTHER" id="PTHR45658:SF51">
    <property type="entry name" value="GATA TRANSCRIPTION FACTOR 8"/>
    <property type="match status" value="1"/>
</dbReference>
<dbReference type="PROSITE" id="PS00344">
    <property type="entry name" value="GATA_ZN_FINGER_1"/>
    <property type="match status" value="3"/>
</dbReference>
<evidence type="ECO:0000256" key="11">
    <source>
        <dbReference type="ARBA" id="ARBA00055020"/>
    </source>
</evidence>
<dbReference type="FunFam" id="3.30.50.10:FF:000025">
    <property type="entry name" value="GATA transcription factor"/>
    <property type="match status" value="2"/>
</dbReference>
<dbReference type="OrthoDB" id="2162994at2759"/>
<evidence type="ECO:0000256" key="2">
    <source>
        <dbReference type="ARBA" id="ARBA00005694"/>
    </source>
</evidence>
<evidence type="ECO:0000256" key="4">
    <source>
        <dbReference type="ARBA" id="ARBA00022771"/>
    </source>
</evidence>
<name>A0A9Q1KKL2_9CARY</name>
<keyword evidence="4 12" id="KW-0863">Zinc-finger</keyword>
<feature type="region of interest" description="Disordered" evidence="13">
    <location>
        <begin position="462"/>
        <end position="494"/>
    </location>
</feature>
<reference evidence="15" key="1">
    <citation type="submission" date="2022-04" db="EMBL/GenBank/DDBJ databases">
        <title>Carnegiea gigantea Genome sequencing and assembly v2.</title>
        <authorList>
            <person name="Copetti D."/>
            <person name="Sanderson M.J."/>
            <person name="Burquez A."/>
            <person name="Wojciechowski M.F."/>
        </authorList>
    </citation>
    <scope>NUCLEOTIDE SEQUENCE</scope>
    <source>
        <strain evidence="15">SGP5-SGP5p</strain>
        <tissue evidence="15">Aerial part</tissue>
    </source>
</reference>
<evidence type="ECO:0000256" key="12">
    <source>
        <dbReference type="PROSITE-ProRule" id="PRU00094"/>
    </source>
</evidence>
<dbReference type="AlphaFoldDB" id="A0A9Q1KKL2"/>
<comment type="function">
    <text evidence="11">Transcriptional activator that specifically binds 5'-GATA-3' or 5'-GAT-3' motifs within gene promoters. May be involved in the regulation of some light-responsive genes.</text>
</comment>
<dbReference type="PROSITE" id="PS50114">
    <property type="entry name" value="GATA_ZN_FINGER_2"/>
    <property type="match status" value="3"/>
</dbReference>
<proteinExistence type="inferred from homology"/>
<dbReference type="GO" id="GO:0005634">
    <property type="term" value="C:nucleus"/>
    <property type="evidence" value="ECO:0007669"/>
    <property type="project" value="UniProtKB-SubCell"/>
</dbReference>
<evidence type="ECO:0000256" key="6">
    <source>
        <dbReference type="ARBA" id="ARBA00023015"/>
    </source>
</evidence>
<dbReference type="EMBL" id="JAKOGI010000091">
    <property type="protein sequence ID" value="KAJ8444670.1"/>
    <property type="molecule type" value="Genomic_DNA"/>
</dbReference>
<dbReference type="PANTHER" id="PTHR45658">
    <property type="entry name" value="GATA TRANSCRIPTION FACTOR"/>
    <property type="match status" value="1"/>
</dbReference>